<name>A0A1G7EZB2_9ACTN</name>
<feature type="transmembrane region" description="Helical" evidence="1">
    <location>
        <begin position="208"/>
        <end position="225"/>
    </location>
</feature>
<evidence type="ECO:0000313" key="3">
    <source>
        <dbReference type="Proteomes" id="UP000198614"/>
    </source>
</evidence>
<evidence type="ECO:0000256" key="1">
    <source>
        <dbReference type="SAM" id="Phobius"/>
    </source>
</evidence>
<evidence type="ECO:0008006" key="4">
    <source>
        <dbReference type="Google" id="ProtNLM"/>
    </source>
</evidence>
<keyword evidence="1" id="KW-0812">Transmembrane</keyword>
<keyword evidence="1" id="KW-1133">Transmembrane helix</keyword>
<gene>
    <name evidence="2" type="ORF">SAMN05216260_103141</name>
</gene>
<dbReference type="EMBL" id="FNAX01000003">
    <property type="protein sequence ID" value="SDE68917.1"/>
    <property type="molecule type" value="Genomic_DNA"/>
</dbReference>
<dbReference type="OrthoDB" id="4350641at2"/>
<sequence length="311" mass="30611">MTAPSRRTTRSGADLRILRAAVFTAVCVVLAAVGHGLASRAPVPPWTLGAGFLAVFALALPLAGRERSLPGIAALLAVGQAALHTLFGLGGHGTGTAMAGMRGMAGMNGMNGMAGMLGGHGPAAGAPGTVSGTLAHGASAADADLVARAARLLCGGSTASITPAEAHRLLTAARIDTTTTGSAHHPADALATATAGCSSPLFGILPSLPMLLGHVLAAVVAGWVLRRGDLALLRLMRLSAYGVAGGAPGRALRTALAYVRALLAGLPGAPGRGPVVPCGDLTVPSAPRTALLQHSVIRRGPPATGVLVLAA</sequence>
<feature type="transmembrane region" description="Helical" evidence="1">
    <location>
        <begin position="44"/>
        <end position="64"/>
    </location>
</feature>
<dbReference type="Proteomes" id="UP000198614">
    <property type="component" value="Unassembled WGS sequence"/>
</dbReference>
<dbReference type="AlphaFoldDB" id="A0A1G7EZB2"/>
<evidence type="ECO:0000313" key="2">
    <source>
        <dbReference type="EMBL" id="SDE68917.1"/>
    </source>
</evidence>
<protein>
    <recommendedName>
        <fullName evidence="4">Integral membrane protein</fullName>
    </recommendedName>
</protein>
<reference evidence="2 3" key="1">
    <citation type="submission" date="2016-10" db="EMBL/GenBank/DDBJ databases">
        <authorList>
            <person name="de Groot N.N."/>
        </authorList>
    </citation>
    <scope>NUCLEOTIDE SEQUENCE [LARGE SCALE GENOMIC DNA]</scope>
    <source>
        <strain evidence="2 3">CGMCC 4.1859</strain>
    </source>
</reference>
<feature type="transmembrane region" description="Helical" evidence="1">
    <location>
        <begin position="20"/>
        <end position="38"/>
    </location>
</feature>
<accession>A0A1G7EZB2</accession>
<proteinExistence type="predicted"/>
<feature type="transmembrane region" description="Helical" evidence="1">
    <location>
        <begin position="71"/>
        <end position="91"/>
    </location>
</feature>
<keyword evidence="1" id="KW-0472">Membrane</keyword>
<organism evidence="2 3">
    <name type="scientific">Streptomyces griseoaurantiacus</name>
    <dbReference type="NCBI Taxonomy" id="68213"/>
    <lineage>
        <taxon>Bacteria</taxon>
        <taxon>Bacillati</taxon>
        <taxon>Actinomycetota</taxon>
        <taxon>Actinomycetes</taxon>
        <taxon>Kitasatosporales</taxon>
        <taxon>Streptomycetaceae</taxon>
        <taxon>Streptomyces</taxon>
        <taxon>Streptomyces aurantiacus group</taxon>
    </lineage>
</organism>